<dbReference type="GO" id="GO:0005737">
    <property type="term" value="C:cytoplasm"/>
    <property type="evidence" value="ECO:0007669"/>
    <property type="project" value="TreeGrafter"/>
</dbReference>
<proteinExistence type="inferred from homology"/>
<evidence type="ECO:0000313" key="5">
    <source>
        <dbReference type="WBParaSite" id="EN70_8881"/>
    </source>
</evidence>
<sequence length="201" mass="23409">MSCFERSWIPWFCDIHGNEFFCEVDESFINDRFNLTGLRELVPHYERALDLILGLDPSGSTGEDEEEYLTRSNAEEREARTLYGLIHARYIMTDSGINQMITKWNNGDFGFCPRFYCNEQSLLPIGLSDIPGISTVKLFCPKCMDIYMPKSTYHQDIDGAFFGTSFPHMLFFEHPELRPKRSVDNFVPRLFGFKIHPTVYE</sequence>
<dbReference type="PRINTS" id="PR00472">
    <property type="entry name" value="CASNKINASEII"/>
</dbReference>
<dbReference type="SMART" id="SM01085">
    <property type="entry name" value="CK_II_beta"/>
    <property type="match status" value="1"/>
</dbReference>
<evidence type="ECO:0000313" key="4">
    <source>
        <dbReference type="Proteomes" id="UP000095285"/>
    </source>
</evidence>
<dbReference type="AlphaFoldDB" id="A0A1I7W2C4"/>
<dbReference type="InterPro" id="IPR035991">
    <property type="entry name" value="Casein_kinase_II_beta-like"/>
</dbReference>
<dbReference type="FunFam" id="1.10.1820.10:FF:000005">
    <property type="entry name" value="Casein kinase II subunit beta"/>
    <property type="match status" value="1"/>
</dbReference>
<dbReference type="Gene3D" id="2.20.25.20">
    <property type="match status" value="1"/>
</dbReference>
<keyword evidence="4" id="KW-1185">Reference proteome</keyword>
<evidence type="ECO:0000256" key="2">
    <source>
        <dbReference type="RuleBase" id="RU361268"/>
    </source>
</evidence>
<accession>A0A1S0TI87</accession>
<dbReference type="SUPFAM" id="SSF57798">
    <property type="entry name" value="Casein kinase II beta subunit"/>
    <property type="match status" value="1"/>
</dbReference>
<dbReference type="PANTHER" id="PTHR11740">
    <property type="entry name" value="CASEIN KINASE II SUBUNIT BETA"/>
    <property type="match status" value="1"/>
</dbReference>
<dbReference type="GeneID" id="9951599"/>
<dbReference type="InterPro" id="IPR000704">
    <property type="entry name" value="Casein_kinase_II_reg-sub"/>
</dbReference>
<dbReference type="InterPro" id="IPR016149">
    <property type="entry name" value="Casein_kin_II_reg-sub_N"/>
</dbReference>
<accession>A0A1I7W2C4</accession>
<dbReference type="Proteomes" id="UP000095285">
    <property type="component" value="Unassembled WGS sequence"/>
</dbReference>
<comment type="similarity">
    <text evidence="1 2">Belongs to the casein kinase 2 subunit beta family.</text>
</comment>
<dbReference type="GO" id="GO:0016301">
    <property type="term" value="F:kinase activity"/>
    <property type="evidence" value="ECO:0007669"/>
    <property type="project" value="UniProtKB-KW"/>
</dbReference>
<dbReference type="WBParaSite" id="EN70_8881">
    <property type="protein sequence ID" value="EN70_8881"/>
    <property type="gene ID" value="EN70_8881"/>
</dbReference>
<dbReference type="CTD" id="9951599"/>
<dbReference type="EMBL" id="JH712380">
    <property type="protein sequence ID" value="EFO14398.1"/>
    <property type="molecule type" value="Genomic_DNA"/>
</dbReference>
<dbReference type="OrthoDB" id="3971593at2759"/>
<comment type="subunit">
    <text evidence="2">Tetramer of two alpha and two beta subunits.</text>
</comment>
<keyword evidence="3" id="KW-0418">Kinase</keyword>
<dbReference type="GO" id="GO:0005956">
    <property type="term" value="C:protein kinase CK2 complex"/>
    <property type="evidence" value="ECO:0007669"/>
    <property type="project" value="UniProtKB-UniRule"/>
</dbReference>
<keyword evidence="3" id="KW-0808">Transferase</keyword>
<name>A0A1I7W2C4_LOALO</name>
<dbReference type="STRING" id="7209.A0A1I7W2C4"/>
<protein>
    <recommendedName>
        <fullName evidence="2">Casein kinase II subunit beta</fullName>
        <shortName evidence="2">CK II beta</shortName>
    </recommendedName>
</protein>
<dbReference type="OMA" id="FCPRFYC"/>
<dbReference type="FunFam" id="2.20.25.20:FF:000002">
    <property type="entry name" value="Casein kinase II subunit beta"/>
    <property type="match status" value="1"/>
</dbReference>
<dbReference type="InParanoid" id="A0A1I7W2C4"/>
<dbReference type="RefSeq" id="XP_003149670.1">
    <property type="nucleotide sequence ID" value="XM_003149622.1"/>
</dbReference>
<dbReference type="PANTHER" id="PTHR11740:SF0">
    <property type="entry name" value="CASEIN KINASE II SUBUNIT BETA"/>
    <property type="match status" value="1"/>
</dbReference>
<organism evidence="4 5">
    <name type="scientific">Loa loa</name>
    <name type="common">Eye worm</name>
    <name type="synonym">Filaria loa</name>
    <dbReference type="NCBI Taxonomy" id="7209"/>
    <lineage>
        <taxon>Eukaryota</taxon>
        <taxon>Metazoa</taxon>
        <taxon>Ecdysozoa</taxon>
        <taxon>Nematoda</taxon>
        <taxon>Chromadorea</taxon>
        <taxon>Rhabditida</taxon>
        <taxon>Spirurina</taxon>
        <taxon>Spiruromorpha</taxon>
        <taxon>Filarioidea</taxon>
        <taxon>Onchocercidae</taxon>
        <taxon>Loa</taxon>
    </lineage>
</organism>
<gene>
    <name evidence="3 5" type="ORF">LOAG_14120</name>
</gene>
<dbReference type="Pfam" id="PF01214">
    <property type="entry name" value="CK_II_beta"/>
    <property type="match status" value="1"/>
</dbReference>
<evidence type="ECO:0000313" key="3">
    <source>
        <dbReference type="EMBL" id="EFO14398.1"/>
    </source>
</evidence>
<reference evidence="5" key="2">
    <citation type="submission" date="2016-11" db="UniProtKB">
        <authorList>
            <consortium name="WormBaseParasite"/>
        </authorList>
    </citation>
    <scope>IDENTIFICATION</scope>
</reference>
<dbReference type="Gene3D" id="1.10.1820.10">
    <property type="entry name" value="protein kinase ck2 holoenzyme, chain C, domain 1"/>
    <property type="match status" value="1"/>
</dbReference>
<dbReference type="eggNOG" id="KOG3092">
    <property type="taxonomic scope" value="Eukaryota"/>
</dbReference>
<evidence type="ECO:0000256" key="1">
    <source>
        <dbReference type="ARBA" id="ARBA00006941"/>
    </source>
</evidence>
<reference evidence="3 4" key="1">
    <citation type="submission" date="2012-04" db="EMBL/GenBank/DDBJ databases">
        <title>The Genome Sequence of Loa loa.</title>
        <authorList>
            <consortium name="The Broad Institute Genome Sequencing Platform"/>
            <consortium name="Broad Institute Genome Sequencing Center for Infectious Disease"/>
            <person name="Nutman T.B."/>
            <person name="Fink D.L."/>
            <person name="Russ C."/>
            <person name="Young S."/>
            <person name="Zeng Q."/>
            <person name="Gargeya S."/>
            <person name="Alvarado L."/>
            <person name="Berlin A."/>
            <person name="Chapman S.B."/>
            <person name="Chen Z."/>
            <person name="Freedman E."/>
            <person name="Gellesch M."/>
            <person name="Goldberg J."/>
            <person name="Griggs A."/>
            <person name="Gujja S."/>
            <person name="Heilman E.R."/>
            <person name="Heiman D."/>
            <person name="Howarth C."/>
            <person name="Mehta T."/>
            <person name="Neiman D."/>
            <person name="Pearson M."/>
            <person name="Roberts A."/>
            <person name="Saif S."/>
            <person name="Shea T."/>
            <person name="Shenoy N."/>
            <person name="Sisk P."/>
            <person name="Stolte C."/>
            <person name="Sykes S."/>
            <person name="White J."/>
            <person name="Yandava C."/>
            <person name="Haas B."/>
            <person name="Henn M.R."/>
            <person name="Nusbaum C."/>
            <person name="Birren B."/>
        </authorList>
    </citation>
    <scope>NUCLEOTIDE SEQUENCE [LARGE SCALE GENOMIC DNA]</scope>
</reference>
<dbReference type="GO" id="GO:0019887">
    <property type="term" value="F:protein kinase regulator activity"/>
    <property type="evidence" value="ECO:0007669"/>
    <property type="project" value="InterPro"/>
</dbReference>
<dbReference type="KEGG" id="loa:LOAG_14120"/>